<gene>
    <name evidence="3" type="ORF">JOF46_000001</name>
</gene>
<dbReference type="Proteomes" id="UP000766570">
    <property type="component" value="Unassembled WGS sequence"/>
</dbReference>
<proteinExistence type="inferred from homology"/>
<dbReference type="Pfam" id="PF08327">
    <property type="entry name" value="AHSA1"/>
    <property type="match status" value="1"/>
</dbReference>
<keyword evidence="4" id="KW-1185">Reference proteome</keyword>
<dbReference type="InterPro" id="IPR023393">
    <property type="entry name" value="START-like_dom_sf"/>
</dbReference>
<protein>
    <submittedName>
        <fullName evidence="3">Uncharacterized protein YndB with AHSA1/START domain</fullName>
    </submittedName>
</protein>
<evidence type="ECO:0000313" key="3">
    <source>
        <dbReference type="EMBL" id="MBP2372089.1"/>
    </source>
</evidence>
<reference evidence="3 4" key="1">
    <citation type="submission" date="2021-03" db="EMBL/GenBank/DDBJ databases">
        <title>Sequencing the genomes of 1000 actinobacteria strains.</title>
        <authorList>
            <person name="Klenk H.-P."/>
        </authorList>
    </citation>
    <scope>NUCLEOTIDE SEQUENCE [LARGE SCALE GENOMIC DNA]</scope>
    <source>
        <strain evidence="3 4">DSM 15454</strain>
    </source>
</reference>
<dbReference type="Gene3D" id="3.30.530.20">
    <property type="match status" value="1"/>
</dbReference>
<organism evidence="3 4">
    <name type="scientific">Paeniglutamicibacter psychrophenolicus</name>
    <dbReference type="NCBI Taxonomy" id="257454"/>
    <lineage>
        <taxon>Bacteria</taxon>
        <taxon>Bacillati</taxon>
        <taxon>Actinomycetota</taxon>
        <taxon>Actinomycetes</taxon>
        <taxon>Micrococcales</taxon>
        <taxon>Micrococcaceae</taxon>
        <taxon>Paeniglutamicibacter</taxon>
    </lineage>
</organism>
<dbReference type="InterPro" id="IPR013538">
    <property type="entry name" value="ASHA1/2-like_C"/>
</dbReference>
<comment type="similarity">
    <text evidence="1">Belongs to the AHA1 family.</text>
</comment>
<accession>A0ABS4W7A4</accession>
<evidence type="ECO:0000313" key="4">
    <source>
        <dbReference type="Proteomes" id="UP000766570"/>
    </source>
</evidence>
<name>A0ABS4W7A4_9MICC</name>
<comment type="caution">
    <text evidence="3">The sequence shown here is derived from an EMBL/GenBank/DDBJ whole genome shotgun (WGS) entry which is preliminary data.</text>
</comment>
<dbReference type="RefSeq" id="WP_209905449.1">
    <property type="nucleotide sequence ID" value="NZ_BAAAMI010000021.1"/>
</dbReference>
<feature type="domain" description="Activator of Hsp90 ATPase homologue 1/2-like C-terminal" evidence="2">
    <location>
        <begin position="37"/>
        <end position="139"/>
    </location>
</feature>
<dbReference type="EMBL" id="JAGIOE010000001">
    <property type="protein sequence ID" value="MBP2372089.1"/>
    <property type="molecule type" value="Genomic_DNA"/>
</dbReference>
<dbReference type="SUPFAM" id="SSF55961">
    <property type="entry name" value="Bet v1-like"/>
    <property type="match status" value="1"/>
</dbReference>
<sequence>MTNQKPENATEGGPVIHGTLEMLDGRVCLRFELNLDHSVENVWRAVSVPDELRRWFPGAVDWTPEAGETFEAGGALLEVTEVDVPHHLAWTYAGQLQSFELADVGDGCRFAFVHVFDDLPLAAQTAAGWESYLMRLDPHLRGEHLTEANAHGQWAEIHELYAERFGVDPEPGRKFAEALRSAES</sequence>
<evidence type="ECO:0000256" key="1">
    <source>
        <dbReference type="ARBA" id="ARBA00006817"/>
    </source>
</evidence>
<evidence type="ECO:0000259" key="2">
    <source>
        <dbReference type="Pfam" id="PF08327"/>
    </source>
</evidence>